<dbReference type="EMBL" id="NHYE01005354">
    <property type="protein sequence ID" value="PPQ74242.1"/>
    <property type="molecule type" value="Genomic_DNA"/>
</dbReference>
<evidence type="ECO:0000313" key="2">
    <source>
        <dbReference type="Proteomes" id="UP000284706"/>
    </source>
</evidence>
<dbReference type="InParanoid" id="A0A409W6V8"/>
<comment type="caution">
    <text evidence="1">The sequence shown here is derived from an EMBL/GenBank/DDBJ whole genome shotgun (WGS) entry which is preliminary data.</text>
</comment>
<protein>
    <submittedName>
        <fullName evidence="1">Uncharacterized protein</fullName>
    </submittedName>
</protein>
<reference evidence="1 2" key="1">
    <citation type="journal article" date="2018" name="Evol. Lett.">
        <title>Horizontal gene cluster transfer increased hallucinogenic mushroom diversity.</title>
        <authorList>
            <person name="Reynolds H.T."/>
            <person name="Vijayakumar V."/>
            <person name="Gluck-Thaler E."/>
            <person name="Korotkin H.B."/>
            <person name="Matheny P.B."/>
            <person name="Slot J.C."/>
        </authorList>
    </citation>
    <scope>NUCLEOTIDE SEQUENCE [LARGE SCALE GENOMIC DNA]</scope>
    <source>
        <strain evidence="1 2">SRW20</strain>
    </source>
</reference>
<sequence>MSQTAVLSKHTSLVDGDRPVQTFHAYFNAIVLEIRTAVKLPDDQWATAARKARRRLTKFHKHLCRTAIPEMPLDTVELLLVAFAHLSSTPDFVRGVVYRVLENHFSEGGRNTLSISENIHEFMHTATPVPTFPRNIDRCELGIGVQDEAKVDRDRDNCEEITVGDTVVGTPDKRETQPFVDNADLIGNTWQDGRSKPLILPAMQDLKDIGSATSPQLASDLDHLTKAASAATSQRSPPWRCILIPEENICVRYCDGKPLEIVESAQQTCSQSELGWGMEKERSNADQDFPMLPGNVPMSSRRDEIGPSWGDFSFRETRNNTYAHGPMFASRLDGLRMRFQAMEHEIDEAADIVKVLVRTVAGAESIDYGEKIEPNAMTHLTSMHGIELC</sequence>
<organism evidence="1 2">
    <name type="scientific">Gymnopilus dilepis</name>
    <dbReference type="NCBI Taxonomy" id="231916"/>
    <lineage>
        <taxon>Eukaryota</taxon>
        <taxon>Fungi</taxon>
        <taxon>Dikarya</taxon>
        <taxon>Basidiomycota</taxon>
        <taxon>Agaricomycotina</taxon>
        <taxon>Agaricomycetes</taxon>
        <taxon>Agaricomycetidae</taxon>
        <taxon>Agaricales</taxon>
        <taxon>Agaricineae</taxon>
        <taxon>Hymenogastraceae</taxon>
        <taxon>Gymnopilus</taxon>
    </lineage>
</organism>
<keyword evidence="2" id="KW-1185">Reference proteome</keyword>
<dbReference type="Proteomes" id="UP000284706">
    <property type="component" value="Unassembled WGS sequence"/>
</dbReference>
<accession>A0A409W6V8</accession>
<evidence type="ECO:0000313" key="1">
    <source>
        <dbReference type="EMBL" id="PPQ74242.1"/>
    </source>
</evidence>
<name>A0A409W6V8_9AGAR</name>
<gene>
    <name evidence="1" type="ORF">CVT26_004438</name>
</gene>
<proteinExistence type="predicted"/>
<dbReference type="AlphaFoldDB" id="A0A409W6V8"/>